<protein>
    <recommendedName>
        <fullName evidence="1">site-specific DNA-methyltransferase (adenine-specific)</fullName>
        <ecNumber evidence="1">2.1.1.72</ecNumber>
    </recommendedName>
</protein>
<dbReference type="Pfam" id="PF20465">
    <property type="entry name" value="MmeI_hel"/>
    <property type="match status" value="1"/>
</dbReference>
<dbReference type="Gene3D" id="3.40.50.150">
    <property type="entry name" value="Vaccinia Virus protein VP39"/>
    <property type="match status" value="1"/>
</dbReference>
<evidence type="ECO:0000313" key="11">
    <source>
        <dbReference type="Proteomes" id="UP000250245"/>
    </source>
</evidence>
<dbReference type="GO" id="GO:0009007">
    <property type="term" value="F:site-specific DNA-methyltransferase (adenine-specific) activity"/>
    <property type="evidence" value="ECO:0007669"/>
    <property type="project" value="UniProtKB-EC"/>
</dbReference>
<proteinExistence type="predicted"/>
<dbReference type="InterPro" id="IPR046820">
    <property type="entry name" value="MmeI_TRD"/>
</dbReference>
<evidence type="ECO:0000256" key="2">
    <source>
        <dbReference type="ARBA" id="ARBA00022603"/>
    </source>
</evidence>
<keyword evidence="3" id="KW-0808">Transferase</keyword>
<dbReference type="EC" id="2.1.1.72" evidence="1"/>
<dbReference type="OMA" id="PDHFGFF"/>
<evidence type="ECO:0000259" key="8">
    <source>
        <dbReference type="Pfam" id="PF20467"/>
    </source>
</evidence>
<dbReference type="RefSeq" id="WP_013188761.1">
    <property type="nucleotide sequence ID" value="NZ_CP068112.1"/>
</dbReference>
<sequence>MVSDLAAAREFAAQWAGKGYEKGECQKFWTLLLHDVLGYERMESVRFEHRVAGGGFIDVWIRDASVMVEQKSLGVDLDAPEMRQGVLKTPLAQVWDYAEDLPRTEQPRFLVTCNFGEFRVYDRDRGGRRDLEGAPTFAFTLAELGEHPEYLGFIIDPINSRLEKEKQVSIQAGELVGRLHDGLLAQYLEPDAPETRHALNVLCVRLVFCLYCEDAGLFQKDAFYRYLKGVAPADVRPRLKLLFRALDTPVERRDPYDTTLREFPYVNGGLFAGDFEIPNFSPELLGLLLDEVSRAVDWSQISPTIFGGIFESTLNPETRRAGGMHYTSPENIHKVIDPLFLDDLKAELQAIGDAEGLTPRQRTNRYRAFHERLCKMRFLDPASGSGNFLTETYLQLRHLEDEVLSRLNAGQTAFSLAEVGASVTRVSLDQFYGIEINDFAVKVSEAALWISRLKANGETEMLLALGDDDFPLRESAHIVQANALTLDWNTVLPADQCSYVLGNPPFIGYSRLDGAQKADRLAIFGKVGGVLDYVACWYRKAADYMRGNREIQAAFVSTNSIVQGQQVAPLWRGLFESGIVLNFAHRTFIWANEASDQAHVYCVIIGFSYTERKTKYVWDYAVKTDEDTARDATLGRARRGGVGVRHEVNHLNGYLADAPDVFIDKRTKPLSAMPSMTYGFKPADGGFLLLSPEDRDEFLASEPDAEKWICPFVTAKEFISGKQRYCLWLPEITPDQLAALPKVRARVQACRQWRLEQVQTGDAYKLADRPHLLRPTSKFKEGIYIVIPRHSSERRKYVPLGFLDSQTIPGDSVSIVPNADIYLFGVLMSQTHNAWMRAVAGRLKSDYRYSSDIVYNNFVWPDAAPAERERIEQSAQGILEARAHYPDASLATLYDPDLMPVELRAAHRENDRAVEAAYGLSADSDEAGIVSHLFALYATKTCSTPGKCG</sequence>
<feature type="domain" description="MmeI-like N-terminal" evidence="5">
    <location>
        <begin position="7"/>
        <end position="186"/>
    </location>
</feature>
<gene>
    <name evidence="10" type="ORF">NCTC11820_00250</name>
</gene>
<dbReference type="InterPro" id="IPR046819">
    <property type="entry name" value="MmeI_hel"/>
</dbReference>
<feature type="domain" description="MmeI-like C-terminal" evidence="8">
    <location>
        <begin position="865"/>
        <end position="939"/>
    </location>
</feature>
<evidence type="ECO:0000256" key="4">
    <source>
        <dbReference type="ARBA" id="ARBA00047942"/>
    </source>
</evidence>
<dbReference type="InterPro" id="IPR046816">
    <property type="entry name" value="MmeI_Mtase"/>
</dbReference>
<evidence type="ECO:0000259" key="7">
    <source>
        <dbReference type="Pfam" id="PF20466"/>
    </source>
</evidence>
<dbReference type="REBASE" id="402867">
    <property type="entry name" value="Mcu11820ORF250P"/>
</dbReference>
<dbReference type="PANTHER" id="PTHR33841:SF1">
    <property type="entry name" value="DNA METHYLTRANSFERASE A"/>
    <property type="match status" value="1"/>
</dbReference>
<dbReference type="Proteomes" id="UP000250245">
    <property type="component" value="Unassembled WGS sequence"/>
</dbReference>
<dbReference type="PANTHER" id="PTHR33841">
    <property type="entry name" value="DNA METHYLTRANSFERASE YEEA-RELATED"/>
    <property type="match status" value="1"/>
</dbReference>
<comment type="catalytic activity">
    <reaction evidence="4">
        <text>a 2'-deoxyadenosine in DNA + S-adenosyl-L-methionine = an N(6)-methyl-2'-deoxyadenosine in DNA + S-adenosyl-L-homocysteine + H(+)</text>
        <dbReference type="Rhea" id="RHEA:15197"/>
        <dbReference type="Rhea" id="RHEA-COMP:12418"/>
        <dbReference type="Rhea" id="RHEA-COMP:12419"/>
        <dbReference type="ChEBI" id="CHEBI:15378"/>
        <dbReference type="ChEBI" id="CHEBI:57856"/>
        <dbReference type="ChEBI" id="CHEBI:59789"/>
        <dbReference type="ChEBI" id="CHEBI:90615"/>
        <dbReference type="ChEBI" id="CHEBI:90616"/>
        <dbReference type="EC" id="2.1.1.72"/>
    </reaction>
</comment>
<name>A0A2X3ANY0_9ACTO</name>
<reference evidence="10 11" key="1">
    <citation type="submission" date="2018-06" db="EMBL/GenBank/DDBJ databases">
        <authorList>
            <consortium name="Pathogen Informatics"/>
            <person name="Doyle S."/>
        </authorList>
    </citation>
    <scope>NUCLEOTIDE SEQUENCE [LARGE SCALE GENOMIC DNA]</scope>
    <source>
        <strain evidence="10 11">NCTC11820</strain>
    </source>
</reference>
<dbReference type="GO" id="GO:0032259">
    <property type="term" value="P:methylation"/>
    <property type="evidence" value="ECO:0007669"/>
    <property type="project" value="UniProtKB-KW"/>
</dbReference>
<feature type="domain" description="MmeI-like helicase spacer" evidence="6">
    <location>
        <begin position="197"/>
        <end position="271"/>
    </location>
</feature>
<dbReference type="Pfam" id="PF20464">
    <property type="entry name" value="MmeI_N"/>
    <property type="match status" value="1"/>
</dbReference>
<dbReference type="InterPro" id="IPR029063">
    <property type="entry name" value="SAM-dependent_MTases_sf"/>
</dbReference>
<dbReference type="InterPro" id="IPR046817">
    <property type="entry name" value="MmeI_N"/>
</dbReference>
<evidence type="ECO:0000259" key="6">
    <source>
        <dbReference type="Pfam" id="PF20465"/>
    </source>
</evidence>
<dbReference type="Pfam" id="PF20466">
    <property type="entry name" value="MmeI_TRD"/>
    <property type="match status" value="1"/>
</dbReference>
<dbReference type="SUPFAM" id="SSF53335">
    <property type="entry name" value="S-adenosyl-L-methionine-dependent methyltransferases"/>
    <property type="match status" value="1"/>
</dbReference>
<evidence type="ECO:0000256" key="1">
    <source>
        <dbReference type="ARBA" id="ARBA00011900"/>
    </source>
</evidence>
<dbReference type="InterPro" id="IPR050953">
    <property type="entry name" value="N4_N6_ade-DNA_methylase"/>
</dbReference>
<feature type="domain" description="MmeI-like DNA-methyltransferase" evidence="9">
    <location>
        <begin position="362"/>
        <end position="618"/>
    </location>
</feature>
<dbReference type="Pfam" id="PF20467">
    <property type="entry name" value="MmeI_C"/>
    <property type="match status" value="1"/>
</dbReference>
<keyword evidence="2" id="KW-0489">Methyltransferase</keyword>
<evidence type="ECO:0000259" key="9">
    <source>
        <dbReference type="Pfam" id="PF20473"/>
    </source>
</evidence>
<dbReference type="EMBL" id="UASJ01000001">
    <property type="protein sequence ID" value="SQB63470.1"/>
    <property type="molecule type" value="Genomic_DNA"/>
</dbReference>
<dbReference type="AlphaFoldDB" id="A0A2X3ANY0"/>
<dbReference type="Pfam" id="PF20473">
    <property type="entry name" value="MmeI_Mtase"/>
    <property type="match status" value="1"/>
</dbReference>
<dbReference type="InterPro" id="IPR046818">
    <property type="entry name" value="MmeI_C"/>
</dbReference>
<dbReference type="GeneID" id="55564599"/>
<evidence type="ECO:0000256" key="3">
    <source>
        <dbReference type="ARBA" id="ARBA00022679"/>
    </source>
</evidence>
<organism evidence="10 11">
    <name type="scientific">Mobiluncus curtisii</name>
    <dbReference type="NCBI Taxonomy" id="2051"/>
    <lineage>
        <taxon>Bacteria</taxon>
        <taxon>Bacillati</taxon>
        <taxon>Actinomycetota</taxon>
        <taxon>Actinomycetes</taxon>
        <taxon>Actinomycetales</taxon>
        <taxon>Actinomycetaceae</taxon>
        <taxon>Mobiluncus</taxon>
    </lineage>
</organism>
<evidence type="ECO:0000259" key="5">
    <source>
        <dbReference type="Pfam" id="PF20464"/>
    </source>
</evidence>
<evidence type="ECO:0000313" key="10">
    <source>
        <dbReference type="EMBL" id="SQB63470.1"/>
    </source>
</evidence>
<feature type="domain" description="MmeI-like target recognition" evidence="7">
    <location>
        <begin position="657"/>
        <end position="862"/>
    </location>
</feature>
<accession>A0A2X3ANY0</accession>